<protein>
    <submittedName>
        <fullName evidence="1">Uncharacterized protein</fullName>
    </submittedName>
</protein>
<dbReference type="STRING" id="1120919.GCA_000429165_01569"/>
<evidence type="ECO:0000313" key="2">
    <source>
        <dbReference type="Proteomes" id="UP000321635"/>
    </source>
</evidence>
<dbReference type="InterPro" id="IPR015424">
    <property type="entry name" value="PyrdxlP-dep_Trfase"/>
</dbReference>
<dbReference type="Proteomes" id="UP000321635">
    <property type="component" value="Unassembled WGS sequence"/>
</dbReference>
<dbReference type="EMBL" id="BJYF01000009">
    <property type="protein sequence ID" value="GEN59979.1"/>
    <property type="molecule type" value="Genomic_DNA"/>
</dbReference>
<name>A0A511XAK3_9PROT</name>
<dbReference type="SUPFAM" id="SSF53383">
    <property type="entry name" value="PLP-dependent transferases"/>
    <property type="match status" value="1"/>
</dbReference>
<accession>A0A511XAK3</accession>
<dbReference type="OrthoDB" id="8556864at2"/>
<keyword evidence="2" id="KW-1185">Reference proteome</keyword>
<sequence>MLADHQTSALLAALERPDLAVIARNRQVSLEPALDLPFRLDSALNIAIGGAVGAASARRQAFTLRHALELAALLSDADERLTQRTMIRASFAAARVAALFLRLDASEAGERPRSHASDAWSGWLAPLVEDTPPDEPVLASIWRSLRSFLSHDLTTTSQAPGHLTAAAVTDLHLWLQRSWPLIGPAETLMAAGGDARLQLDPQTGLNHYGCSHRPRPWAVTFASSTASSVSERGFAGAETARLNLQRALLHDRADAALSDLAIWTRAYLASYYDLPDGADVILSPSGTDCELAALAIAMRASDHKPVTNILIAPEETGSGVPLAAAGRHFALDTAQGVAVEKGEPVPGFASTITPPEEPAVEVLTIALRDADGACIPTEQVAERCERLTREAVARGRRVLLHQLDLSKTGLKAPDEATLDRLSRTFGDLFDVVVDACQARLMPERIGSWVAAGRAVMITGSKFMTGPPFCGALLLPKQWRARLEGLPLPEGLGSYASHIEWPDCAAASSLSKHANHGLLLRWSAAIAEMAAFKAVPAAEARRRLALFLDAAHAAIEESEDVRLVPPPALERPRIPDQWDDLATILCFQVKAPDQPDAGDASTSFRPLDVADARRVYHWLNADLSPAFAPDEAERRSGLAARQCHIGQPVATPDAALGGAPAGALRLSAGARLVSGEPSHEGLGVDRRMAREIADARTVIAKIGLIRRHWSRIAAANPSPGYAPAQRAVTFP</sequence>
<dbReference type="AlphaFoldDB" id="A0A511XAK3"/>
<reference evidence="1 2" key="1">
    <citation type="submission" date="2019-07" db="EMBL/GenBank/DDBJ databases">
        <title>Whole genome shotgun sequence of Acetobacter nitrogenifigens NBRC 105050.</title>
        <authorList>
            <person name="Hosoyama A."/>
            <person name="Uohara A."/>
            <person name="Ohji S."/>
            <person name="Ichikawa N."/>
        </authorList>
    </citation>
    <scope>NUCLEOTIDE SEQUENCE [LARGE SCALE GENOMIC DNA]</scope>
    <source>
        <strain evidence="1 2">NBRC 105050</strain>
    </source>
</reference>
<gene>
    <name evidence="1" type="ORF">ANI02nite_18630</name>
</gene>
<comment type="caution">
    <text evidence="1">The sequence shown here is derived from an EMBL/GenBank/DDBJ whole genome shotgun (WGS) entry which is preliminary data.</text>
</comment>
<organism evidence="1 2">
    <name type="scientific">Acetobacter nitrogenifigens DSM 23921 = NBRC 105050</name>
    <dbReference type="NCBI Taxonomy" id="1120919"/>
    <lineage>
        <taxon>Bacteria</taxon>
        <taxon>Pseudomonadati</taxon>
        <taxon>Pseudomonadota</taxon>
        <taxon>Alphaproteobacteria</taxon>
        <taxon>Acetobacterales</taxon>
        <taxon>Acetobacteraceae</taxon>
        <taxon>Acetobacter</taxon>
    </lineage>
</organism>
<proteinExistence type="predicted"/>
<dbReference type="RefSeq" id="WP_026397600.1">
    <property type="nucleotide sequence ID" value="NZ_AUBI01000004.1"/>
</dbReference>
<evidence type="ECO:0000313" key="1">
    <source>
        <dbReference type="EMBL" id="GEN59979.1"/>
    </source>
</evidence>